<dbReference type="OrthoDB" id="9779724at2"/>
<dbReference type="GO" id="GO:0015627">
    <property type="term" value="C:type II protein secretion system complex"/>
    <property type="evidence" value="ECO:0007669"/>
    <property type="project" value="TreeGrafter"/>
</dbReference>
<dbReference type="GO" id="GO:0009279">
    <property type="term" value="C:cell outer membrane"/>
    <property type="evidence" value="ECO:0007669"/>
    <property type="project" value="UniProtKB-SubCell"/>
</dbReference>
<dbReference type="InterPro" id="IPR038591">
    <property type="entry name" value="NolW-like_sf"/>
</dbReference>
<evidence type="ECO:0000256" key="4">
    <source>
        <dbReference type="ARBA" id="ARBA00023136"/>
    </source>
</evidence>
<dbReference type="PANTHER" id="PTHR30332:SF24">
    <property type="entry name" value="SECRETIN GSPD-RELATED"/>
    <property type="match status" value="1"/>
</dbReference>
<dbReference type="GO" id="GO:0009306">
    <property type="term" value="P:protein secretion"/>
    <property type="evidence" value="ECO:0007669"/>
    <property type="project" value="InterPro"/>
</dbReference>
<comment type="caution">
    <text evidence="9">The sequence shown here is derived from an EMBL/GenBank/DDBJ whole genome shotgun (WGS) entry which is preliminary data.</text>
</comment>
<dbReference type="AlphaFoldDB" id="A0A5B1CJC9"/>
<dbReference type="InterPro" id="IPR050810">
    <property type="entry name" value="Bact_Secretion_Sys_Channel"/>
</dbReference>
<comment type="similarity">
    <text evidence="6">Belongs to the bacterial secretin family.</text>
</comment>
<dbReference type="SMART" id="SM00965">
    <property type="entry name" value="STN"/>
    <property type="match status" value="1"/>
</dbReference>
<name>A0A5B1CJC9_9BACT</name>
<dbReference type="InterPro" id="IPR011662">
    <property type="entry name" value="Secretin/TonB_short_N"/>
</dbReference>
<organism evidence="9 10">
    <name type="scientific">Rubripirellula obstinata</name>
    <dbReference type="NCBI Taxonomy" id="406547"/>
    <lineage>
        <taxon>Bacteria</taxon>
        <taxon>Pseudomonadati</taxon>
        <taxon>Planctomycetota</taxon>
        <taxon>Planctomycetia</taxon>
        <taxon>Pirellulales</taxon>
        <taxon>Pirellulaceae</taxon>
        <taxon>Rubripirellula</taxon>
    </lineage>
</organism>
<keyword evidence="4" id="KW-0472">Membrane</keyword>
<dbReference type="Proteomes" id="UP000322699">
    <property type="component" value="Unassembled WGS sequence"/>
</dbReference>
<feature type="domain" description="Secretin/TonB short N-terminal" evidence="8">
    <location>
        <begin position="221"/>
        <end position="269"/>
    </location>
</feature>
<dbReference type="PANTHER" id="PTHR30332">
    <property type="entry name" value="PROBABLE GENERAL SECRETION PATHWAY PROTEIN D"/>
    <property type="match status" value="1"/>
</dbReference>
<evidence type="ECO:0000256" key="6">
    <source>
        <dbReference type="RuleBase" id="RU004003"/>
    </source>
</evidence>
<dbReference type="PRINTS" id="PR01032">
    <property type="entry name" value="PHAGEIV"/>
</dbReference>
<dbReference type="InterPro" id="IPR005644">
    <property type="entry name" value="NolW-like"/>
</dbReference>
<gene>
    <name evidence="9" type="primary">outD_2</name>
    <name evidence="9" type="ORF">LF1_38240</name>
</gene>
<reference evidence="9 10" key="1">
    <citation type="submission" date="2019-08" db="EMBL/GenBank/DDBJ databases">
        <title>Deep-cultivation of Planctomycetes and their phenomic and genomic characterization uncovers novel biology.</title>
        <authorList>
            <person name="Wiegand S."/>
            <person name="Jogler M."/>
            <person name="Boedeker C."/>
            <person name="Pinto D."/>
            <person name="Vollmers J."/>
            <person name="Rivas-Marin E."/>
            <person name="Kohn T."/>
            <person name="Peeters S.H."/>
            <person name="Heuer A."/>
            <person name="Rast P."/>
            <person name="Oberbeckmann S."/>
            <person name="Bunk B."/>
            <person name="Jeske O."/>
            <person name="Meyerdierks A."/>
            <person name="Storesund J.E."/>
            <person name="Kallscheuer N."/>
            <person name="Luecker S."/>
            <person name="Lage O.M."/>
            <person name="Pohl T."/>
            <person name="Merkel B.J."/>
            <person name="Hornburger P."/>
            <person name="Mueller R.-W."/>
            <person name="Bruemmer F."/>
            <person name="Labrenz M."/>
            <person name="Spormann A.M."/>
            <person name="Op Den Camp H."/>
            <person name="Overmann J."/>
            <person name="Amann R."/>
            <person name="Jetten M.S.M."/>
            <person name="Mascher T."/>
            <person name="Medema M.H."/>
            <person name="Devos D.P."/>
            <person name="Kaster A.-K."/>
            <person name="Ovreas L."/>
            <person name="Rohde M."/>
            <person name="Galperin M.Y."/>
            <person name="Jogler C."/>
        </authorList>
    </citation>
    <scope>NUCLEOTIDE SEQUENCE [LARGE SCALE GENOMIC DNA]</scope>
    <source>
        <strain evidence="9 10">LF1</strain>
    </source>
</reference>
<protein>
    <submittedName>
        <fullName evidence="9">Type II secretion system protein D</fullName>
    </submittedName>
</protein>
<evidence type="ECO:0000313" key="10">
    <source>
        <dbReference type="Proteomes" id="UP000322699"/>
    </source>
</evidence>
<evidence type="ECO:0000256" key="7">
    <source>
        <dbReference type="RuleBase" id="RU004004"/>
    </source>
</evidence>
<keyword evidence="3" id="KW-0732">Signal</keyword>
<dbReference type="PRINTS" id="PR00811">
    <property type="entry name" value="BCTERIALGSPD"/>
</dbReference>
<keyword evidence="5" id="KW-0998">Cell outer membrane</keyword>
<evidence type="ECO:0000256" key="5">
    <source>
        <dbReference type="ARBA" id="ARBA00023237"/>
    </source>
</evidence>
<dbReference type="Gene3D" id="3.30.1370.130">
    <property type="match status" value="1"/>
</dbReference>
<dbReference type="EMBL" id="VRLW01000001">
    <property type="protein sequence ID" value="KAA1261277.1"/>
    <property type="molecule type" value="Genomic_DNA"/>
</dbReference>
<evidence type="ECO:0000256" key="1">
    <source>
        <dbReference type="ARBA" id="ARBA00004370"/>
    </source>
</evidence>
<dbReference type="Pfam" id="PF03958">
    <property type="entry name" value="Secretin_N"/>
    <property type="match status" value="1"/>
</dbReference>
<dbReference type="Gene3D" id="3.30.1370.120">
    <property type="match status" value="1"/>
</dbReference>
<evidence type="ECO:0000256" key="2">
    <source>
        <dbReference type="ARBA" id="ARBA00022448"/>
    </source>
</evidence>
<proteinExistence type="inferred from homology"/>
<dbReference type="InterPro" id="IPR004846">
    <property type="entry name" value="T2SS/T3SS_dom"/>
</dbReference>
<sequence>MRNLQCEEVRVNFADDCKSVLQARLRIAKDADTPLTDTTSQLRRRNRFHAMDGCKTTRSIDTPAKMPWHRLLWCTLATLVCVSSSNAQLPQANKAFANSGALHESGLRALDLGGIRSDISAIRTLDSASAAPARIVRGRSRVIEATRSPMVAVLTSTVESDLPPSSLVVPANSTQQDAPQSADVNKKPASVEEALEARGSVTFRKTPLSEVVFLLSDLWHINIVAGENVNGEVSGSFHDAPLREVLSAVLTSSGYSYRKTGSSLVVLTADQVGSDDPSFVSDTLRIPEMLREDESALEAARMLLSERGQIRRLGNDLVLVIDSAARIDRVRNLFSGFGGFDSSAMTNGTGEFEQNENAINGNALASTPAMLTSGIAYFSPQYTEAEEMREPLQSALGDSVVVAVFPTENRIMVKGSAADLRLATEAIEQLDRPRSQVRITAMIYDVSLKEVERLGVNWNVQPHSRGLGLTDLNDAESLQFRNLITGSTGLITDTNATGAANLAVSSLNNTMNVGMLLQALQGNSEAKLLADPSVTVGDRRKASIRIVQKIPILAADPVENSGVVFSQVQFEEAGIILKVQPRISRDNTIDLQVQPEYSVVADFIANNPVIDTRTAETTVRVADGQTFVLGGLRQKSIVESTSGVPFLKDVKYIGKLFRSHDTEIRESELIVFIKPEIVTPYDCGNARQREAAYISNRQLDEIPHAQEQSMIPCCNDKHCPNHHPTCRANGGSEGLKYTEALRFGECDPVTHPTYESPPENAVHDDQVPVHPQDVPQDVPQHLPQQSEFIEEGYFEPIHVHEAVLQ</sequence>
<dbReference type="InterPro" id="IPR001775">
    <property type="entry name" value="GspD/PilQ"/>
</dbReference>
<keyword evidence="10" id="KW-1185">Reference proteome</keyword>
<keyword evidence="2 7" id="KW-0813">Transport</keyword>
<evidence type="ECO:0000259" key="8">
    <source>
        <dbReference type="SMART" id="SM00965"/>
    </source>
</evidence>
<evidence type="ECO:0000313" key="9">
    <source>
        <dbReference type="EMBL" id="KAA1261277.1"/>
    </source>
</evidence>
<comment type="subcellular location">
    <subcellularLocation>
        <location evidence="7">Cell outer membrane</location>
    </subcellularLocation>
    <subcellularLocation>
        <location evidence="1">Membrane</location>
    </subcellularLocation>
</comment>
<dbReference type="Pfam" id="PF00263">
    <property type="entry name" value="Secretin"/>
    <property type="match status" value="1"/>
</dbReference>
<accession>A0A5B1CJC9</accession>
<evidence type="ECO:0000256" key="3">
    <source>
        <dbReference type="ARBA" id="ARBA00022729"/>
    </source>
</evidence>